<dbReference type="AGR" id="MGI:3710571"/>
<sequence length="104" mass="11594">MEVFLLLLTRLCLLTHLEGHPASFKTFKQPEQVRRASPPANIHLVMTALAPLSCHYQETSSYLVPRVVLHMPSKKSFSPQCQFPGIGPLCMTISVSELSQGSMR</sequence>
<dbReference type="OrthoDB" id="10315525at2759"/>
<evidence type="ECO:0000313" key="2">
    <source>
        <dbReference type="MGI" id="MGI:3710571"/>
    </source>
</evidence>
<protein>
    <submittedName>
        <fullName evidence="1">Hypothetical secreted protein SST7</fullName>
    </submittedName>
</protein>
<name>Q810H1_MOUSE</name>
<accession>Q810H1</accession>
<dbReference type="EMBL" id="AY169784">
    <property type="protein sequence ID" value="AAO41837.1"/>
    <property type="molecule type" value="mRNA"/>
</dbReference>
<dbReference type="RNAct" id="Q810H1">
    <property type="molecule type" value="protein"/>
</dbReference>
<gene>
    <name evidence="2" type="primary">Gm9747</name>
</gene>
<dbReference type="HOGENOM" id="CLU_2249194_0_0_1"/>
<proteinExistence type="evidence at transcript level"/>
<organism evidence="1">
    <name type="scientific">Mus musculus</name>
    <name type="common">Mouse</name>
    <dbReference type="NCBI Taxonomy" id="10090"/>
    <lineage>
        <taxon>Eukaryota</taxon>
        <taxon>Metazoa</taxon>
        <taxon>Chordata</taxon>
        <taxon>Craniata</taxon>
        <taxon>Vertebrata</taxon>
        <taxon>Euteleostomi</taxon>
        <taxon>Mammalia</taxon>
        <taxon>Eutheria</taxon>
        <taxon>Euarchontoglires</taxon>
        <taxon>Glires</taxon>
        <taxon>Rodentia</taxon>
        <taxon>Myomorpha</taxon>
        <taxon>Muroidea</taxon>
        <taxon>Muridae</taxon>
        <taxon>Murinae</taxon>
        <taxon>Mus</taxon>
        <taxon>Mus</taxon>
    </lineage>
</organism>
<dbReference type="PaxDb" id="10090-ENSMUSP00000023262"/>
<evidence type="ECO:0000313" key="1">
    <source>
        <dbReference type="EMBL" id="AAO41837.1"/>
    </source>
</evidence>
<dbReference type="AlphaFoldDB" id="Q810H1"/>
<dbReference type="MGI" id="MGI:3710571">
    <property type="gene designation" value="Gm9747"/>
</dbReference>
<reference evidence="1" key="1">
    <citation type="journal article" date="2003" name="Nat. Immunol.">
        <title>A stromal cell-derived membrane protein that supports hematopoietic stem cells.</title>
        <authorList>
            <person name="Ueno H."/>
        </authorList>
    </citation>
    <scope>NUCLEOTIDE SEQUENCE</scope>
</reference>
<dbReference type="VEuPathDB" id="HostDB:ENSMUSG00000022591"/>
<dbReference type="Bgee" id="ENSMUSG00000022591">
    <property type="expression patterns" value="Expressed in quadriceps femoris and 53 other cell types or tissues"/>
</dbReference>